<accession>A0A8H4QAC6</accession>
<feature type="region of interest" description="Disordered" evidence="1">
    <location>
        <begin position="21"/>
        <end position="40"/>
    </location>
</feature>
<keyword evidence="4" id="KW-1185">Reference proteome</keyword>
<feature type="chain" id="PRO_5034711890" evidence="2">
    <location>
        <begin position="18"/>
        <end position="293"/>
    </location>
</feature>
<evidence type="ECO:0000256" key="1">
    <source>
        <dbReference type="SAM" id="MobiDB-lite"/>
    </source>
</evidence>
<sequence length="293" mass="33236">MKTKNWLPLALAALGLCADKKPPPPVQESGAGKDQPPVFGKGISEEETMNRILRTPVVPEEFCALLRGMGWIADRIAPLAPRIEKSIQTLHPDWNSKELPTVKPKAVSGYLSTWSMLVLTLDVQTRRSIPTDHGVVDQMMMATCYASYAAFEKDALNSLDQSANRFPRHHFAREIILVGLRALFYARGSLIHILHGAPFRHTRFFTLKVPEMKDDLTGWATFMRKKLDVYGGAWLREWTAGVDTFCPANCFGELYQAEISWRAGIMVYGRNSWEHFAKDFVYMEDHRPDLPEQ</sequence>
<proteinExistence type="predicted"/>
<comment type="caution">
    <text evidence="3">The sequence shown here is derived from an EMBL/GenBank/DDBJ whole genome shotgun (WGS) entry which is preliminary data.</text>
</comment>
<dbReference type="OrthoDB" id="10325864at2759"/>
<dbReference type="Proteomes" id="UP000562929">
    <property type="component" value="Unassembled WGS sequence"/>
</dbReference>
<name>A0A8H4QAC6_9HYPO</name>
<reference evidence="3 4" key="1">
    <citation type="journal article" date="2020" name="G3 (Bethesda)">
        <title>Genetic Underpinnings of Host Manipulation by Ophiocordyceps as Revealed by Comparative Transcriptomics.</title>
        <authorList>
            <person name="Will I."/>
            <person name="Das B."/>
            <person name="Trinh T."/>
            <person name="Brachmann A."/>
            <person name="Ohm R.A."/>
            <person name="de Bekker C."/>
        </authorList>
    </citation>
    <scope>NUCLEOTIDE SEQUENCE [LARGE SCALE GENOMIC DNA]</scope>
    <source>
        <strain evidence="3 4">EC05</strain>
    </source>
</reference>
<organism evidence="3 4">
    <name type="scientific">Ophiocordyceps camponoti-floridani</name>
    <dbReference type="NCBI Taxonomy" id="2030778"/>
    <lineage>
        <taxon>Eukaryota</taxon>
        <taxon>Fungi</taxon>
        <taxon>Dikarya</taxon>
        <taxon>Ascomycota</taxon>
        <taxon>Pezizomycotina</taxon>
        <taxon>Sordariomycetes</taxon>
        <taxon>Hypocreomycetidae</taxon>
        <taxon>Hypocreales</taxon>
        <taxon>Ophiocordycipitaceae</taxon>
        <taxon>Ophiocordyceps</taxon>
    </lineage>
</organism>
<gene>
    <name evidence="3" type="ORF">GQ602_002366</name>
</gene>
<protein>
    <submittedName>
        <fullName evidence="3">Uncharacterized protein</fullName>
    </submittedName>
</protein>
<evidence type="ECO:0000313" key="3">
    <source>
        <dbReference type="EMBL" id="KAF4592067.1"/>
    </source>
</evidence>
<feature type="signal peptide" evidence="2">
    <location>
        <begin position="1"/>
        <end position="17"/>
    </location>
</feature>
<evidence type="ECO:0000313" key="4">
    <source>
        <dbReference type="Proteomes" id="UP000562929"/>
    </source>
</evidence>
<evidence type="ECO:0000256" key="2">
    <source>
        <dbReference type="SAM" id="SignalP"/>
    </source>
</evidence>
<keyword evidence="2" id="KW-0732">Signal</keyword>
<dbReference type="AlphaFoldDB" id="A0A8H4QAC6"/>
<dbReference type="EMBL" id="JAACLJ010000002">
    <property type="protein sequence ID" value="KAF4592067.1"/>
    <property type="molecule type" value="Genomic_DNA"/>
</dbReference>